<dbReference type="EC" id="3.4.16.-" evidence="7"/>
<evidence type="ECO:0000256" key="3">
    <source>
        <dbReference type="ARBA" id="ARBA00022670"/>
    </source>
</evidence>
<evidence type="ECO:0000256" key="5">
    <source>
        <dbReference type="ARBA" id="ARBA00022801"/>
    </source>
</evidence>
<evidence type="ECO:0000313" key="9">
    <source>
        <dbReference type="Proteomes" id="UP001219355"/>
    </source>
</evidence>
<evidence type="ECO:0000256" key="7">
    <source>
        <dbReference type="RuleBase" id="RU361156"/>
    </source>
</evidence>
<evidence type="ECO:0000256" key="4">
    <source>
        <dbReference type="ARBA" id="ARBA00022729"/>
    </source>
</evidence>
<dbReference type="PRINTS" id="PR00724">
    <property type="entry name" value="CRBOXYPTASEC"/>
</dbReference>
<keyword evidence="4 7" id="KW-0732">Signal</keyword>
<accession>A0AAF0DJC4</accession>
<dbReference type="PANTHER" id="PTHR11802:SF479">
    <property type="entry name" value="CARBOXYPEPTIDASE"/>
    <property type="match status" value="1"/>
</dbReference>
<organism evidence="8 9">
    <name type="scientific">Emydomyces testavorans</name>
    <dbReference type="NCBI Taxonomy" id="2070801"/>
    <lineage>
        <taxon>Eukaryota</taxon>
        <taxon>Fungi</taxon>
        <taxon>Dikarya</taxon>
        <taxon>Ascomycota</taxon>
        <taxon>Pezizomycotina</taxon>
        <taxon>Eurotiomycetes</taxon>
        <taxon>Eurotiomycetidae</taxon>
        <taxon>Onygenales</taxon>
        <taxon>Nannizziopsiaceae</taxon>
        <taxon>Emydomyces</taxon>
    </lineage>
</organism>
<name>A0AAF0DJC4_9EURO</name>
<feature type="chain" id="PRO_5041774131" description="Carboxypeptidase" evidence="7">
    <location>
        <begin position="22"/>
        <end position="523"/>
    </location>
</feature>
<keyword evidence="9" id="KW-1185">Reference proteome</keyword>
<reference evidence="8" key="1">
    <citation type="submission" date="2023-03" db="EMBL/GenBank/DDBJ databases">
        <title>Emydomyces testavorans Genome Sequence.</title>
        <authorList>
            <person name="Hoyer L."/>
        </authorList>
    </citation>
    <scope>NUCLEOTIDE SEQUENCE</scope>
    <source>
        <strain evidence="8">16-2883</strain>
    </source>
</reference>
<evidence type="ECO:0000256" key="6">
    <source>
        <dbReference type="ARBA" id="ARBA00023180"/>
    </source>
</evidence>
<proteinExistence type="inferred from homology"/>
<dbReference type="Gene3D" id="3.40.50.1820">
    <property type="entry name" value="alpha/beta hydrolase"/>
    <property type="match status" value="1"/>
</dbReference>
<keyword evidence="5 7" id="KW-0378">Hydrolase</keyword>
<evidence type="ECO:0000256" key="1">
    <source>
        <dbReference type="ARBA" id="ARBA00009431"/>
    </source>
</evidence>
<dbReference type="InterPro" id="IPR018202">
    <property type="entry name" value="Ser_caboxypep_ser_AS"/>
</dbReference>
<dbReference type="PROSITE" id="PS00131">
    <property type="entry name" value="CARBOXYPEPT_SER_SER"/>
    <property type="match status" value="1"/>
</dbReference>
<evidence type="ECO:0000256" key="2">
    <source>
        <dbReference type="ARBA" id="ARBA00022645"/>
    </source>
</evidence>
<protein>
    <recommendedName>
        <fullName evidence="7">Carboxypeptidase</fullName>
        <ecNumber evidence="7">3.4.16.-</ecNumber>
    </recommendedName>
</protein>
<keyword evidence="3 7" id="KW-0645">Protease</keyword>
<dbReference type="Proteomes" id="UP001219355">
    <property type="component" value="Chromosome 2"/>
</dbReference>
<keyword evidence="6" id="KW-0325">Glycoprotein</keyword>
<dbReference type="InterPro" id="IPR001563">
    <property type="entry name" value="Peptidase_S10"/>
</dbReference>
<keyword evidence="2 7" id="KW-0121">Carboxypeptidase</keyword>
<dbReference type="InterPro" id="IPR029058">
    <property type="entry name" value="AB_hydrolase_fold"/>
</dbReference>
<dbReference type="Pfam" id="PF00450">
    <property type="entry name" value="Peptidase_S10"/>
    <property type="match status" value="1"/>
</dbReference>
<dbReference type="FunFam" id="3.40.50.1820:FF:000118">
    <property type="entry name" value="Carboxypeptidase"/>
    <property type="match status" value="1"/>
</dbReference>
<dbReference type="GO" id="GO:0006508">
    <property type="term" value="P:proteolysis"/>
    <property type="evidence" value="ECO:0007669"/>
    <property type="project" value="UniProtKB-KW"/>
</dbReference>
<dbReference type="PANTHER" id="PTHR11802">
    <property type="entry name" value="SERINE PROTEASE FAMILY S10 SERINE CARBOXYPEPTIDASE"/>
    <property type="match status" value="1"/>
</dbReference>
<feature type="signal peptide" evidence="7">
    <location>
        <begin position="1"/>
        <end position="21"/>
    </location>
</feature>
<dbReference type="SUPFAM" id="SSF53474">
    <property type="entry name" value="alpha/beta-Hydrolases"/>
    <property type="match status" value="1"/>
</dbReference>
<dbReference type="GO" id="GO:0004185">
    <property type="term" value="F:serine-type carboxypeptidase activity"/>
    <property type="evidence" value="ECO:0007669"/>
    <property type="project" value="UniProtKB-UniRule"/>
</dbReference>
<dbReference type="AlphaFoldDB" id="A0AAF0DJC4"/>
<comment type="similarity">
    <text evidence="1 7">Belongs to the peptidase S10 family.</text>
</comment>
<gene>
    <name evidence="8" type="ORF">PRK78_004004</name>
</gene>
<sequence length="523" mass="58464">MGGFKLSLLSLFLSALCLVDGRRILRPLSESAAYAGPDASIEHSIVGRQTTSEDAHHKFLNRKTRRYAVNGRRIPEVKFDVGESYAGLLPITNRTGEDRKLFFWFFPSENPLAKDEITIWLNGGPGCSSLEGFLQENGPISWQYGTFAPVRNPWSWTNLTNMVWVEQPVGTGFSQGKPSATSEKDIAEQFLGFFRNFIDLFDLHGKKIYISGESYAGYYVPYIADAMHAKKDKKYSNIQDILIFDPSINERAVLQQVPAVPFVDHWSHLFPLNQTTLKRIHDLADSCGYTEYMKTYLTYPPKGKLPQIPDSVTKNATCNLWQAIFDAASLVNPCFNIYHASDTCPLLYDVLGFPGSFEYTPAGATVYFNRRDVQHAINAPRTNWSECSKQDVFINRTDNSPPSSFTVIPSVIEKSPNGRTIIAHGDLDYILMTNGTLLSIQNMTWNGGQGFSRPPTDPLVVPYHNINTLGAMAGAGVLGTTITERNLTYVELLLTGHMGPQYNPSASYRVFEYLLGRIDSLSK</sequence>
<evidence type="ECO:0000313" key="8">
    <source>
        <dbReference type="EMBL" id="WEW58536.1"/>
    </source>
</evidence>
<dbReference type="EMBL" id="CP120628">
    <property type="protein sequence ID" value="WEW58536.1"/>
    <property type="molecule type" value="Genomic_DNA"/>
</dbReference>